<evidence type="ECO:0000256" key="3">
    <source>
        <dbReference type="ARBA" id="ARBA00022771"/>
    </source>
</evidence>
<feature type="domain" description="F-box" evidence="9">
    <location>
        <begin position="711"/>
        <end position="747"/>
    </location>
</feature>
<evidence type="ECO:0000256" key="1">
    <source>
        <dbReference type="ARBA" id="ARBA00004123"/>
    </source>
</evidence>
<dbReference type="CDD" id="cd09917">
    <property type="entry name" value="F-box_SF"/>
    <property type="match status" value="1"/>
</dbReference>
<comment type="subcellular location">
    <subcellularLocation>
        <location evidence="1">Nucleus</location>
    </subcellularLocation>
</comment>
<evidence type="ECO:0000256" key="6">
    <source>
        <dbReference type="ARBA" id="ARBA00023242"/>
    </source>
</evidence>
<keyword evidence="4" id="KW-0862">Zinc</keyword>
<dbReference type="SMART" id="SM00614">
    <property type="entry name" value="ZnF_BED"/>
    <property type="match status" value="1"/>
</dbReference>
<reference evidence="11" key="1">
    <citation type="journal article" date="2005" name="BMC Biol.">
        <title>The sequence of rice chromosomes 11 and 12, rich in disease resistance genes and recent gene duplications.</title>
        <authorList>
            <consortium name="The rice chromosomes 11 and 12 sequencing consortia"/>
        </authorList>
    </citation>
    <scope>NUCLEOTIDE SEQUENCE [LARGE SCALE GENOMIC DNA]</scope>
</reference>
<keyword evidence="5" id="KW-0238">DNA-binding</keyword>
<dbReference type="Pfam" id="PF03478">
    <property type="entry name" value="Beta-prop_KIB1-4"/>
    <property type="match status" value="1"/>
</dbReference>
<keyword evidence="6" id="KW-0539">Nucleus</keyword>
<dbReference type="SUPFAM" id="SSF57667">
    <property type="entry name" value="beta-beta-alpha zinc fingers"/>
    <property type="match status" value="1"/>
</dbReference>
<dbReference type="EMBL" id="DP000010">
    <property type="protein sequence ID" value="ABA94469.1"/>
    <property type="molecule type" value="Genomic_DNA"/>
</dbReference>
<feature type="compositionally biased region" description="Polar residues" evidence="8">
    <location>
        <begin position="56"/>
        <end position="74"/>
    </location>
</feature>
<evidence type="ECO:0000256" key="7">
    <source>
        <dbReference type="PROSITE-ProRule" id="PRU00027"/>
    </source>
</evidence>
<accession>Q2R271</accession>
<evidence type="ECO:0000259" key="9">
    <source>
        <dbReference type="PROSITE" id="PS50181"/>
    </source>
</evidence>
<dbReference type="InterPro" id="IPR003656">
    <property type="entry name" value="Znf_BED"/>
</dbReference>
<evidence type="ECO:0000256" key="5">
    <source>
        <dbReference type="ARBA" id="ARBA00023125"/>
    </source>
</evidence>
<dbReference type="GO" id="GO:0005634">
    <property type="term" value="C:nucleus"/>
    <property type="evidence" value="ECO:0007669"/>
    <property type="project" value="UniProtKB-SubCell"/>
</dbReference>
<evidence type="ECO:0000256" key="4">
    <source>
        <dbReference type="ARBA" id="ARBA00022833"/>
    </source>
</evidence>
<dbReference type="PANTHER" id="PTHR44586:SF19">
    <property type="entry name" value="OS11G0576400 PROTEIN"/>
    <property type="match status" value="1"/>
</dbReference>
<evidence type="ECO:0000313" key="11">
    <source>
        <dbReference type="EMBL" id="ABA94469.1"/>
    </source>
</evidence>
<dbReference type="GO" id="GO:0046983">
    <property type="term" value="F:protein dimerization activity"/>
    <property type="evidence" value="ECO:0007669"/>
    <property type="project" value="InterPro"/>
</dbReference>
<organism evidence="11">
    <name type="scientific">Oryza sativa subsp. japonica</name>
    <name type="common">Rice</name>
    <dbReference type="NCBI Taxonomy" id="39947"/>
    <lineage>
        <taxon>Eukaryota</taxon>
        <taxon>Viridiplantae</taxon>
        <taxon>Streptophyta</taxon>
        <taxon>Embryophyta</taxon>
        <taxon>Tracheophyta</taxon>
        <taxon>Spermatophyta</taxon>
        <taxon>Magnoliopsida</taxon>
        <taxon>Liliopsida</taxon>
        <taxon>Poales</taxon>
        <taxon>Poaceae</taxon>
        <taxon>BOP clade</taxon>
        <taxon>Oryzoideae</taxon>
        <taxon>Oryzeae</taxon>
        <taxon>Oryzinae</taxon>
        <taxon>Oryza</taxon>
        <taxon>Oryza sativa</taxon>
    </lineage>
</organism>
<dbReference type="PANTHER" id="PTHR44586">
    <property type="entry name" value="F-BOX DOMAIN CONTAINING PROTEIN, EXPRESSED"/>
    <property type="match status" value="1"/>
</dbReference>
<dbReference type="GO" id="GO:0008270">
    <property type="term" value="F:zinc ion binding"/>
    <property type="evidence" value="ECO:0007669"/>
    <property type="project" value="UniProtKB-KW"/>
</dbReference>
<evidence type="ECO:0000256" key="8">
    <source>
        <dbReference type="SAM" id="MobiDB-lite"/>
    </source>
</evidence>
<dbReference type="GO" id="GO:0003677">
    <property type="term" value="F:DNA binding"/>
    <property type="evidence" value="ECO:0007669"/>
    <property type="project" value="UniProtKB-KW"/>
</dbReference>
<dbReference type="InterPro" id="IPR001810">
    <property type="entry name" value="F-box_dom"/>
</dbReference>
<evidence type="ECO:0000256" key="2">
    <source>
        <dbReference type="ARBA" id="ARBA00022723"/>
    </source>
</evidence>
<protein>
    <submittedName>
        <fullName evidence="11">HAT family dimerisation domain containing protein, expressed</fullName>
    </submittedName>
</protein>
<keyword evidence="2" id="KW-0479">Metal-binding</keyword>
<dbReference type="InterPro" id="IPR012337">
    <property type="entry name" value="RNaseH-like_sf"/>
</dbReference>
<reference evidence="11" key="3">
    <citation type="submission" date="2006-01" db="EMBL/GenBank/DDBJ databases">
        <authorList>
            <person name="Buell R."/>
        </authorList>
    </citation>
    <scope>NUCLEOTIDE SEQUENCE</scope>
</reference>
<dbReference type="PROSITE" id="PS50181">
    <property type="entry name" value="FBOX"/>
    <property type="match status" value="1"/>
</dbReference>
<sequence length="1120" mass="125569">MDPNFPYQSPSFTLGDFDPNYMSGFDGTSGSAPTPPSVEEVPVHTAVVEEVPVQAETASEGFSGTASGSVSTHTGSKRSRTSGVWQSFDEIKETCPDGREVSKARCRICRQILSARSSGGTGHLKRHAESCAKKQGIQLRQQQLMVNPDGTVHSWEYDPMVARESLVRLIARQDLPLNFGESPAFEHYIQQSHNPRFKAVSRQTSTRDLENVYHKEATALKELFSTCTFSVSVTSDIWSSRAREDYLSVVVHFVDDDWQLQKRVLGLRLIDVSHTGENIAERIREVINEFNLADKIFAVTLDNASANSRAIEILQPLFCVYAQSFLLHQRCACHIINLIVKTGMKRVGDHIDAVRQAIAWLTASNPRIAAWKRFCNAAGVKAHPRCKLRGLSAILSLVGDTIGVDYSSFYTEVRRKLYEVFGRYEVKFQEVRQQRPPPIPTTGKKKIQWGRIWGGSSSSSIQGGGSSSATSGDASSHVVAEELSGYLDSDAIHHEAQDFNVLGWWNDHKITYPVLSKLARDVLTVPVSTVSSESETGGRLCAATTSKCYNALKTGSLLNNMPNTLRTTKNWPPSSSNSTWIQTNPSRILLEVVLTFELYSFLCHGFLIFPYEFLHDKVFNEAACIIVSCNDININKVHLPRGCTSASVPAQAIDLLRDALLQMEMCSREEIMDLCPQNMCCVIPQVLPKQLCLPPCSTKEELRTILTETTAREFSDLPHDILMDIIAMLEIPDALRAASVCSSWRSVHIKLHNLGKYKRPQTPCFLYTSQSIGENIACLYSLAEKRTYKLTLPEPPISRRYLLGSSDGWLVTADERSEMHILNTITGEQIALPSVITINQVTPIFNRKGELCKYRYSRHTAEGVTESPMTLPLDKLRYFFHCKAFVFYDKFVRSYIVVLIHDPHKQISFARLEHDKWTWLPPHLGIHDCAYKDGLLYAVTSFGEIFSFDLDATVITAKVIMGRTKEYACERIYIVHAPCGDLLQVWKPQEGNGNWVDEITGFPALVSNTQNTRIFRVDTVAKKLVQIFSLDDHVLFIGNNQSSCLGVCEYPQLKANHVYFTDDFECLSSKSMWGLRLDIGVLNLEDKSIDEIVAPRLFLKCRAPVFLVPNPSMMNSTLHG</sequence>
<dbReference type="InterPro" id="IPR036236">
    <property type="entry name" value="Znf_C2H2_sf"/>
</dbReference>
<dbReference type="SUPFAM" id="SSF53098">
    <property type="entry name" value="Ribonuclease H-like"/>
    <property type="match status" value="1"/>
</dbReference>
<dbReference type="InterPro" id="IPR008906">
    <property type="entry name" value="HATC_C_dom"/>
</dbReference>
<dbReference type="Gene3D" id="1.20.1280.50">
    <property type="match status" value="1"/>
</dbReference>
<dbReference type="Pfam" id="PF12937">
    <property type="entry name" value="F-box-like"/>
    <property type="match status" value="1"/>
</dbReference>
<evidence type="ECO:0000259" key="10">
    <source>
        <dbReference type="PROSITE" id="PS50808"/>
    </source>
</evidence>
<dbReference type="Pfam" id="PF05699">
    <property type="entry name" value="Dimer_Tnp_hAT"/>
    <property type="match status" value="1"/>
</dbReference>
<gene>
    <name evidence="11" type="ordered locus">LOC_Os11g36790</name>
</gene>
<keyword evidence="3 7" id="KW-0863">Zinc-finger</keyword>
<dbReference type="AlphaFoldDB" id="Q2R271"/>
<dbReference type="PROSITE" id="PS50808">
    <property type="entry name" value="ZF_BED"/>
    <property type="match status" value="1"/>
</dbReference>
<dbReference type="InterPro" id="IPR005174">
    <property type="entry name" value="KIB1-4_b-propeller"/>
</dbReference>
<reference evidence="11" key="2">
    <citation type="submission" date="2005-04" db="EMBL/GenBank/DDBJ databases">
        <authorList>
            <person name="Buell C.R."/>
            <person name="Wing R.A."/>
            <person name="McCombie W.A."/>
            <person name="Ouyang S."/>
        </authorList>
    </citation>
    <scope>NUCLEOTIDE SEQUENCE</scope>
</reference>
<dbReference type="SUPFAM" id="SSF81383">
    <property type="entry name" value="F-box domain"/>
    <property type="match status" value="1"/>
</dbReference>
<proteinExistence type="predicted"/>
<dbReference type="InterPro" id="IPR036047">
    <property type="entry name" value="F-box-like_dom_sf"/>
</dbReference>
<name>Q2R271_ORYSJ</name>
<feature type="region of interest" description="Disordered" evidence="8">
    <location>
        <begin position="56"/>
        <end position="81"/>
    </location>
</feature>
<feature type="domain" description="BED-type" evidence="10">
    <location>
        <begin position="79"/>
        <end position="127"/>
    </location>
</feature>